<evidence type="ECO:0000259" key="6">
    <source>
        <dbReference type="Pfam" id="PF25954"/>
    </source>
</evidence>
<evidence type="ECO:0000256" key="2">
    <source>
        <dbReference type="SAM" id="MobiDB-lite"/>
    </source>
</evidence>
<dbReference type="AlphaFoldDB" id="Q2RY34"/>
<keyword evidence="3" id="KW-0812">Transmembrane</keyword>
<proteinExistence type="predicted"/>
<dbReference type="HOGENOM" id="CLU_018816_15_1_5"/>
<dbReference type="PANTHER" id="PTHR30386:SF24">
    <property type="entry name" value="MULTIDRUG RESISTANCE EFFLUX PUMP"/>
    <property type="match status" value="1"/>
</dbReference>
<name>Q2RY34_RHORT</name>
<dbReference type="InterPro" id="IPR058792">
    <property type="entry name" value="Beta-barrel_RND_2"/>
</dbReference>
<evidence type="ECO:0000256" key="3">
    <source>
        <dbReference type="SAM" id="Phobius"/>
    </source>
</evidence>
<dbReference type="GO" id="GO:0055085">
    <property type="term" value="P:transmembrane transport"/>
    <property type="evidence" value="ECO:0007669"/>
    <property type="project" value="InterPro"/>
</dbReference>
<evidence type="ECO:0000259" key="5">
    <source>
        <dbReference type="Pfam" id="PF25917"/>
    </source>
</evidence>
<dbReference type="STRING" id="269796.Rru_A0156"/>
<keyword evidence="3" id="KW-0472">Membrane</keyword>
<feature type="coiled-coil region" evidence="1">
    <location>
        <begin position="137"/>
        <end position="164"/>
    </location>
</feature>
<evidence type="ECO:0000313" key="8">
    <source>
        <dbReference type="Proteomes" id="UP000001929"/>
    </source>
</evidence>
<gene>
    <name evidence="7" type="ordered locus">Rru_A0156</name>
</gene>
<feature type="compositionally biased region" description="Polar residues" evidence="2">
    <location>
        <begin position="1"/>
        <end position="14"/>
    </location>
</feature>
<evidence type="ECO:0000256" key="1">
    <source>
        <dbReference type="SAM" id="Coils"/>
    </source>
</evidence>
<dbReference type="InterPro" id="IPR058624">
    <property type="entry name" value="MdtA-like_HH"/>
</dbReference>
<dbReference type="EMBL" id="CP000230">
    <property type="protein sequence ID" value="ABC20961.1"/>
    <property type="molecule type" value="Genomic_DNA"/>
</dbReference>
<dbReference type="InterPro" id="IPR058625">
    <property type="entry name" value="MdtA-like_BSH"/>
</dbReference>
<feature type="coiled-coil region" evidence="1">
    <location>
        <begin position="196"/>
        <end position="237"/>
    </location>
</feature>
<reference evidence="7 8" key="1">
    <citation type="journal article" date="2011" name="Stand. Genomic Sci.">
        <title>Complete genome sequence of Rhodospirillum rubrum type strain (S1).</title>
        <authorList>
            <person name="Munk A.C."/>
            <person name="Copeland A."/>
            <person name="Lucas S."/>
            <person name="Lapidus A."/>
            <person name="Del Rio T.G."/>
            <person name="Barry K."/>
            <person name="Detter J.C."/>
            <person name="Hammon N."/>
            <person name="Israni S."/>
            <person name="Pitluck S."/>
            <person name="Brettin T."/>
            <person name="Bruce D."/>
            <person name="Han C."/>
            <person name="Tapia R."/>
            <person name="Gilna P."/>
            <person name="Schmutz J."/>
            <person name="Larimer F."/>
            <person name="Land M."/>
            <person name="Kyrpides N.C."/>
            <person name="Mavromatis K."/>
            <person name="Richardson P."/>
            <person name="Rohde M."/>
            <person name="Goker M."/>
            <person name="Klenk H.P."/>
            <person name="Zhang Y."/>
            <person name="Roberts G.P."/>
            <person name="Reslewic S."/>
            <person name="Schwartz D.C."/>
        </authorList>
    </citation>
    <scope>NUCLEOTIDE SEQUENCE [LARGE SCALE GENOMIC DNA]</scope>
    <source>
        <strain evidence="8">ATCC 11170 / ATH 1.1.1 / DSM 467 / LMG 4362 / NCIMB 8255 / S1</strain>
    </source>
</reference>
<feature type="domain" description="Multidrug resistance protein MdtA-like alpha-helical hairpin" evidence="4">
    <location>
        <begin position="137"/>
        <end position="204"/>
    </location>
</feature>
<dbReference type="Gene3D" id="1.10.287.470">
    <property type="entry name" value="Helix hairpin bin"/>
    <property type="match status" value="2"/>
</dbReference>
<feature type="transmembrane region" description="Helical" evidence="3">
    <location>
        <begin position="30"/>
        <end position="51"/>
    </location>
</feature>
<dbReference type="Pfam" id="PF25917">
    <property type="entry name" value="BSH_RND"/>
    <property type="match status" value="1"/>
</dbReference>
<feature type="domain" description="CusB-like beta-barrel" evidence="6">
    <location>
        <begin position="270"/>
        <end position="312"/>
    </location>
</feature>
<accession>Q2RY34</accession>
<dbReference type="PATRIC" id="fig|269796.9.peg.211"/>
<keyword evidence="3" id="KW-1133">Transmembrane helix</keyword>
<dbReference type="eggNOG" id="COG1566">
    <property type="taxonomic scope" value="Bacteria"/>
</dbReference>
<dbReference type="RefSeq" id="WP_011387917.1">
    <property type="nucleotide sequence ID" value="NC_007643.1"/>
</dbReference>
<dbReference type="Gene3D" id="2.40.30.170">
    <property type="match status" value="1"/>
</dbReference>
<dbReference type="Pfam" id="PF25954">
    <property type="entry name" value="Beta-barrel_RND_2"/>
    <property type="match status" value="1"/>
</dbReference>
<dbReference type="InterPro" id="IPR050739">
    <property type="entry name" value="MFP"/>
</dbReference>
<feature type="region of interest" description="Disordered" evidence="2">
    <location>
        <begin position="1"/>
        <end position="21"/>
    </location>
</feature>
<dbReference type="PANTHER" id="PTHR30386">
    <property type="entry name" value="MEMBRANE FUSION SUBUNIT OF EMRAB-TOLC MULTIDRUG EFFLUX PUMP"/>
    <property type="match status" value="1"/>
</dbReference>
<organism evidence="7 8">
    <name type="scientific">Rhodospirillum rubrum (strain ATCC 11170 / ATH 1.1.1 / DSM 467 / LMG 4362 / NCIMB 8255 / S1)</name>
    <dbReference type="NCBI Taxonomy" id="269796"/>
    <lineage>
        <taxon>Bacteria</taxon>
        <taxon>Pseudomonadati</taxon>
        <taxon>Pseudomonadota</taxon>
        <taxon>Alphaproteobacteria</taxon>
        <taxon>Rhodospirillales</taxon>
        <taxon>Rhodospirillaceae</taxon>
        <taxon>Rhodospirillum</taxon>
    </lineage>
</organism>
<protein>
    <submittedName>
        <fullName evidence="7">Secretion protein HlyD</fullName>
    </submittedName>
</protein>
<evidence type="ECO:0000259" key="4">
    <source>
        <dbReference type="Pfam" id="PF25876"/>
    </source>
</evidence>
<dbReference type="PhylomeDB" id="Q2RY34"/>
<keyword evidence="8" id="KW-1185">Reference proteome</keyword>
<evidence type="ECO:0000313" key="7">
    <source>
        <dbReference type="EMBL" id="ABC20961.1"/>
    </source>
</evidence>
<dbReference type="Pfam" id="PF25876">
    <property type="entry name" value="HH_MFP_RND"/>
    <property type="match status" value="1"/>
</dbReference>
<keyword evidence="1" id="KW-0175">Coiled coil</keyword>
<sequence>MSTAPSGPRSTVSAEPTLPPASPRSWGRRLLLGVLVVGAVAAAGVFGWRWWTEGRFLETTDNAYIQGDITAIAPKVSGYVDEVAVGDNEVVSAGQLLVRLDSADYRVQVDQARANAEGKAAELASIIANIDLQQTAIAQARGAMDAAQARFDRAAKDLARYQDLVGRGATSRQSLDSAREQATSGAAELRSAAAALDGAQKRLAVLSADRDAAAAEVRSAQAQRALAEINLANTEIRAPIAGVVGNRGVRAGQYVAPGSALMAIVPLEGLWIAANFKETQLGAMAPGQTVKVEIDAYSGRHGQGRVVSFAPASGAQFSLLPPENATGNFTKVVQRVPVRIEMLADDPLSALMRPGLSVEVSVDTRGGRDVALGLVGTALAGSAGSSPTHR</sequence>
<dbReference type="Gene3D" id="2.40.50.100">
    <property type="match status" value="1"/>
</dbReference>
<feature type="domain" description="Multidrug resistance protein MdtA-like barrel-sandwich hybrid" evidence="5">
    <location>
        <begin position="71"/>
        <end position="265"/>
    </location>
</feature>
<dbReference type="Proteomes" id="UP000001929">
    <property type="component" value="Chromosome"/>
</dbReference>
<dbReference type="SUPFAM" id="SSF111369">
    <property type="entry name" value="HlyD-like secretion proteins"/>
    <property type="match status" value="2"/>
</dbReference>
<dbReference type="KEGG" id="rru:Rru_A0156"/>
<dbReference type="EnsemblBacteria" id="ABC20961">
    <property type="protein sequence ID" value="ABC20961"/>
    <property type="gene ID" value="Rru_A0156"/>
</dbReference>